<proteinExistence type="predicted"/>
<dbReference type="Pfam" id="PF09376">
    <property type="entry name" value="NurA"/>
    <property type="match status" value="1"/>
</dbReference>
<accession>G7VGU6</accession>
<dbReference type="KEGG" id="pyr:P186_0476"/>
<dbReference type="EMBL" id="CP003098">
    <property type="protein sequence ID" value="AET31929.1"/>
    <property type="molecule type" value="Genomic_DNA"/>
</dbReference>
<dbReference type="HOGENOM" id="CLU_1113912_0_0_2"/>
<dbReference type="BioCyc" id="PSP1104324:GJSN-464-MONOMER"/>
<keyword evidence="3" id="KW-1185">Reference proteome</keyword>
<feature type="domain" description="NurA" evidence="1">
    <location>
        <begin position="41"/>
        <end position="223"/>
    </location>
</feature>
<evidence type="ECO:0000313" key="3">
    <source>
        <dbReference type="Proteomes" id="UP000005867"/>
    </source>
</evidence>
<dbReference type="SMART" id="SM00933">
    <property type="entry name" value="NurA"/>
    <property type="match status" value="1"/>
</dbReference>
<dbReference type="STRING" id="1104324.P186_0476"/>
<name>G7VGU6_9CREN</name>
<sequence>MRDLLSAVLRLAELETPPRLLEIPRELSELVTPCEEGGKPIEYYAVDSGYVVQRAGPRDILIQSIVAIGRDIKRKYIVTTVTGDPHVEARIREIRFAEFINSDIVLVDGPLTPYVNTARIVGVSKDPRLARYGPRIPDADLRDKFTKLSRYVGERGVVEALLARAPSGSYLPPVDLGELAGTFFKSDWVIYVEFPKSYRPEVLCQLFRRYPIRLRLAHHLAKVNREYLKTVKIMLSTVLGAPPRFRDFL</sequence>
<dbReference type="GeneID" id="11594740"/>
<dbReference type="RefSeq" id="WP_014287757.1">
    <property type="nucleotide sequence ID" value="NC_016645.1"/>
</dbReference>
<dbReference type="InterPro" id="IPR018977">
    <property type="entry name" value="NurA_domain"/>
</dbReference>
<dbReference type="AlphaFoldDB" id="G7VGU6"/>
<gene>
    <name evidence="2" type="ORF">P186_0476</name>
</gene>
<reference evidence="2 3" key="1">
    <citation type="journal article" date="2012" name="J. Bacteriol.">
        <title>Complete genome sequence of strain 1860, a crenarchaeon of the genus pyrobaculum able to grow with various electron acceptors.</title>
        <authorList>
            <person name="Mardanov A.V."/>
            <person name="Gumerov V.M."/>
            <person name="Slobodkina G.B."/>
            <person name="Beletsky A.V."/>
            <person name="Bonch-Osmolovskaya E.A."/>
            <person name="Ravin N.V."/>
            <person name="Skryabin K.G."/>
        </authorList>
    </citation>
    <scope>NUCLEOTIDE SEQUENCE [LARGE SCALE GENOMIC DNA]</scope>
    <source>
        <strain evidence="2 3">1860</strain>
    </source>
</reference>
<organism evidence="2 3">
    <name type="scientific">Pyrobaculum ferrireducens</name>
    <dbReference type="NCBI Taxonomy" id="1104324"/>
    <lineage>
        <taxon>Archaea</taxon>
        <taxon>Thermoproteota</taxon>
        <taxon>Thermoprotei</taxon>
        <taxon>Thermoproteales</taxon>
        <taxon>Thermoproteaceae</taxon>
        <taxon>Pyrobaculum</taxon>
    </lineage>
</organism>
<dbReference type="Proteomes" id="UP000005867">
    <property type="component" value="Chromosome"/>
</dbReference>
<protein>
    <recommendedName>
        <fullName evidence="1">NurA domain-containing protein</fullName>
    </recommendedName>
</protein>
<evidence type="ECO:0000259" key="1">
    <source>
        <dbReference type="SMART" id="SM00933"/>
    </source>
</evidence>
<dbReference type="eggNOG" id="arCOG05577">
    <property type="taxonomic scope" value="Archaea"/>
</dbReference>
<evidence type="ECO:0000313" key="2">
    <source>
        <dbReference type="EMBL" id="AET31929.1"/>
    </source>
</evidence>
<dbReference type="OrthoDB" id="25114at2157"/>